<sequence>MPDLALLANGGKIVFASSVDDRHPPENMLDGDEKTFWISTGLFPQEIVIELGGSEAQKVSSLRFSGSNIKTARVEVSTDSTPSSFSSASQETEYPNRKGEVHGEVLSLNGTQSARFVKFVVTGGWDSFVSLHKISVGQE</sequence>
<dbReference type="SUPFAM" id="SSF49785">
    <property type="entry name" value="Galactose-binding domain-like"/>
    <property type="match status" value="1"/>
</dbReference>
<dbReference type="PANTHER" id="PTHR33906">
    <property type="entry name" value="INTRAFLAGELLAR TRANSPORT PROTEIN 25 HOMOLOG"/>
    <property type="match status" value="1"/>
</dbReference>
<accession>A0A0G4GQK2</accession>
<proteinExistence type="predicted"/>
<dbReference type="Pfam" id="PF00754">
    <property type="entry name" value="F5_F8_type_C"/>
    <property type="match status" value="1"/>
</dbReference>
<dbReference type="AlphaFoldDB" id="A0A0G4GQK2"/>
<protein>
    <recommendedName>
        <fullName evidence="2">F5/8 type C domain-containing protein</fullName>
    </recommendedName>
</protein>
<dbReference type="VEuPathDB" id="CryptoDB:Cvel_702"/>
<feature type="compositionally biased region" description="Low complexity" evidence="1">
    <location>
        <begin position="79"/>
        <end position="93"/>
    </location>
</feature>
<dbReference type="InterPro" id="IPR033558">
    <property type="entry name" value="IFT25"/>
</dbReference>
<feature type="region of interest" description="Disordered" evidence="1">
    <location>
        <begin position="79"/>
        <end position="98"/>
    </location>
</feature>
<reference evidence="3" key="1">
    <citation type="submission" date="2014-11" db="EMBL/GenBank/DDBJ databases">
        <authorList>
            <person name="Otto D Thomas"/>
            <person name="Naeem Raeece"/>
        </authorList>
    </citation>
    <scope>NUCLEOTIDE SEQUENCE</scope>
</reference>
<evidence type="ECO:0000259" key="2">
    <source>
        <dbReference type="Pfam" id="PF00754"/>
    </source>
</evidence>
<dbReference type="InterPro" id="IPR000421">
    <property type="entry name" value="FA58C"/>
</dbReference>
<dbReference type="InterPro" id="IPR008979">
    <property type="entry name" value="Galactose-bd-like_sf"/>
</dbReference>
<dbReference type="GO" id="GO:0030992">
    <property type="term" value="C:intraciliary transport particle B"/>
    <property type="evidence" value="ECO:0007669"/>
    <property type="project" value="InterPro"/>
</dbReference>
<gene>
    <name evidence="3" type="ORF">Cvel_702</name>
</gene>
<name>A0A0G4GQK2_9ALVE</name>
<dbReference type="PANTHER" id="PTHR33906:SF1">
    <property type="entry name" value="INTRAFLAGELLAR TRANSPORT PROTEIN 25 HOMOLOG"/>
    <property type="match status" value="1"/>
</dbReference>
<feature type="domain" description="F5/8 type C" evidence="2">
    <location>
        <begin position="16"/>
        <end position="127"/>
    </location>
</feature>
<evidence type="ECO:0000313" key="3">
    <source>
        <dbReference type="EMBL" id="CEM32509.1"/>
    </source>
</evidence>
<dbReference type="GO" id="GO:0042073">
    <property type="term" value="P:intraciliary transport"/>
    <property type="evidence" value="ECO:0007669"/>
    <property type="project" value="InterPro"/>
</dbReference>
<dbReference type="Gene3D" id="2.60.120.260">
    <property type="entry name" value="Galactose-binding domain-like"/>
    <property type="match status" value="1"/>
</dbReference>
<evidence type="ECO:0000256" key="1">
    <source>
        <dbReference type="SAM" id="MobiDB-lite"/>
    </source>
</evidence>
<organism evidence="3">
    <name type="scientific">Chromera velia CCMP2878</name>
    <dbReference type="NCBI Taxonomy" id="1169474"/>
    <lineage>
        <taxon>Eukaryota</taxon>
        <taxon>Sar</taxon>
        <taxon>Alveolata</taxon>
        <taxon>Colpodellida</taxon>
        <taxon>Chromeraceae</taxon>
        <taxon>Chromera</taxon>
    </lineage>
</organism>
<dbReference type="GO" id="GO:0005929">
    <property type="term" value="C:cilium"/>
    <property type="evidence" value="ECO:0007669"/>
    <property type="project" value="TreeGrafter"/>
</dbReference>
<dbReference type="EMBL" id="CDMZ01001436">
    <property type="protein sequence ID" value="CEM32509.1"/>
    <property type="molecule type" value="Genomic_DNA"/>
</dbReference>